<dbReference type="Proteomes" id="UP000325315">
    <property type="component" value="Unassembled WGS sequence"/>
</dbReference>
<evidence type="ECO:0000313" key="2">
    <source>
        <dbReference type="Proteomes" id="UP000325315"/>
    </source>
</evidence>
<dbReference type="OrthoDB" id="1305902at2759"/>
<protein>
    <submittedName>
        <fullName evidence="1">Uncharacterized protein</fullName>
    </submittedName>
</protein>
<name>A0A5B6X4C4_9ROSI</name>
<evidence type="ECO:0000313" key="1">
    <source>
        <dbReference type="EMBL" id="KAA3488573.1"/>
    </source>
</evidence>
<accession>A0A5B6X4C4</accession>
<dbReference type="EMBL" id="SMMG02000001">
    <property type="protein sequence ID" value="KAA3488573.1"/>
    <property type="molecule type" value="Genomic_DNA"/>
</dbReference>
<reference evidence="2" key="1">
    <citation type="journal article" date="2019" name="Plant Biotechnol. J.">
        <title>Genome sequencing of the Australian wild diploid species Gossypium australe highlights disease resistance and delayed gland morphogenesis.</title>
        <authorList>
            <person name="Cai Y."/>
            <person name="Cai X."/>
            <person name="Wang Q."/>
            <person name="Wang P."/>
            <person name="Zhang Y."/>
            <person name="Cai C."/>
            <person name="Xu Y."/>
            <person name="Wang K."/>
            <person name="Zhou Z."/>
            <person name="Wang C."/>
            <person name="Geng S."/>
            <person name="Li B."/>
            <person name="Dong Q."/>
            <person name="Hou Y."/>
            <person name="Wang H."/>
            <person name="Ai P."/>
            <person name="Liu Z."/>
            <person name="Yi F."/>
            <person name="Sun M."/>
            <person name="An G."/>
            <person name="Cheng J."/>
            <person name="Zhang Y."/>
            <person name="Shi Q."/>
            <person name="Xie Y."/>
            <person name="Shi X."/>
            <person name="Chang Y."/>
            <person name="Huang F."/>
            <person name="Chen Y."/>
            <person name="Hong S."/>
            <person name="Mi L."/>
            <person name="Sun Q."/>
            <person name="Zhang L."/>
            <person name="Zhou B."/>
            <person name="Peng R."/>
            <person name="Zhang X."/>
            <person name="Liu F."/>
        </authorList>
    </citation>
    <scope>NUCLEOTIDE SEQUENCE [LARGE SCALE GENOMIC DNA]</scope>
    <source>
        <strain evidence="2">cv. PA1801</strain>
    </source>
</reference>
<sequence>MVYPYGFKSKLFITVTRTKPTKSAGVFNLDAVTMLSTQVEMINKKLDSLCSLQEHPVIQCDASGIGES</sequence>
<proteinExistence type="predicted"/>
<organism evidence="1 2">
    <name type="scientific">Gossypium australe</name>
    <dbReference type="NCBI Taxonomy" id="47621"/>
    <lineage>
        <taxon>Eukaryota</taxon>
        <taxon>Viridiplantae</taxon>
        <taxon>Streptophyta</taxon>
        <taxon>Embryophyta</taxon>
        <taxon>Tracheophyta</taxon>
        <taxon>Spermatophyta</taxon>
        <taxon>Magnoliopsida</taxon>
        <taxon>eudicotyledons</taxon>
        <taxon>Gunneridae</taxon>
        <taxon>Pentapetalae</taxon>
        <taxon>rosids</taxon>
        <taxon>malvids</taxon>
        <taxon>Malvales</taxon>
        <taxon>Malvaceae</taxon>
        <taxon>Malvoideae</taxon>
        <taxon>Gossypium</taxon>
    </lineage>
</organism>
<keyword evidence="2" id="KW-1185">Reference proteome</keyword>
<comment type="caution">
    <text evidence="1">The sequence shown here is derived from an EMBL/GenBank/DDBJ whole genome shotgun (WGS) entry which is preliminary data.</text>
</comment>
<dbReference type="AlphaFoldDB" id="A0A5B6X4C4"/>
<gene>
    <name evidence="1" type="ORF">EPI10_032314</name>
</gene>